<organism evidence="13">
    <name type="scientific">Trichuris suis</name>
    <name type="common">pig whipworm</name>
    <dbReference type="NCBI Taxonomy" id="68888"/>
    <lineage>
        <taxon>Eukaryota</taxon>
        <taxon>Metazoa</taxon>
        <taxon>Ecdysozoa</taxon>
        <taxon>Nematoda</taxon>
        <taxon>Enoplea</taxon>
        <taxon>Dorylaimia</taxon>
        <taxon>Trichinellida</taxon>
        <taxon>Trichuridae</taxon>
        <taxon>Trichuris</taxon>
    </lineage>
</organism>
<dbReference type="PANTHER" id="PTHR37984">
    <property type="entry name" value="PROTEIN CBG26694"/>
    <property type="match status" value="1"/>
</dbReference>
<keyword evidence="2" id="KW-0645">Protease</keyword>
<evidence type="ECO:0000256" key="2">
    <source>
        <dbReference type="ARBA" id="ARBA00022670"/>
    </source>
</evidence>
<dbReference type="SUPFAM" id="SSF47060">
    <property type="entry name" value="S15/NS1 RNA-binding domain"/>
    <property type="match status" value="1"/>
</dbReference>
<name>A0A085NBL6_9BILA</name>
<feature type="domain" description="Integrase catalytic" evidence="12">
    <location>
        <begin position="1015"/>
        <end position="1183"/>
    </location>
</feature>
<feature type="domain" description="CCHC-type" evidence="10">
    <location>
        <begin position="1456"/>
        <end position="1471"/>
    </location>
</feature>
<dbReference type="InterPro" id="IPR013103">
    <property type="entry name" value="RVT_2"/>
</dbReference>
<evidence type="ECO:0000256" key="4">
    <source>
        <dbReference type="ARBA" id="ARBA00022750"/>
    </source>
</evidence>
<dbReference type="GO" id="GO:0042575">
    <property type="term" value="C:DNA polymerase complex"/>
    <property type="evidence" value="ECO:0007669"/>
    <property type="project" value="UniProtKB-ARBA"/>
</dbReference>
<dbReference type="Gene3D" id="3.10.10.10">
    <property type="entry name" value="HIV Type 1 Reverse Transcriptase, subunit A, domain 1"/>
    <property type="match status" value="1"/>
</dbReference>
<dbReference type="SMART" id="SM00343">
    <property type="entry name" value="ZnF_C2HC"/>
    <property type="match status" value="2"/>
</dbReference>
<feature type="region of interest" description="Disordered" evidence="9">
    <location>
        <begin position="187"/>
        <end position="208"/>
    </location>
</feature>
<dbReference type="Pfam" id="PF07727">
    <property type="entry name" value="RVT_2"/>
    <property type="match status" value="1"/>
</dbReference>
<dbReference type="InterPro" id="IPR036397">
    <property type="entry name" value="RNaseH_sf"/>
</dbReference>
<proteinExistence type="predicted"/>
<dbReference type="SUPFAM" id="SSF50630">
    <property type="entry name" value="Acid proteases"/>
    <property type="match status" value="1"/>
</dbReference>
<dbReference type="Pfam" id="PF25597">
    <property type="entry name" value="SH3_retrovirus"/>
    <property type="match status" value="1"/>
</dbReference>
<dbReference type="InterPro" id="IPR050951">
    <property type="entry name" value="Retrovirus_Pol_polyprotein"/>
</dbReference>
<evidence type="ECO:0000256" key="3">
    <source>
        <dbReference type="ARBA" id="ARBA00022722"/>
    </source>
</evidence>
<dbReference type="Pfam" id="PF14223">
    <property type="entry name" value="Retrotran_gag_2"/>
    <property type="match status" value="1"/>
</dbReference>
<dbReference type="SUPFAM" id="SSF57756">
    <property type="entry name" value="Retrovirus zinc finger-like domains"/>
    <property type="match status" value="1"/>
</dbReference>
<dbReference type="SUPFAM" id="SSF56672">
    <property type="entry name" value="DNA/RNA polymerases"/>
    <property type="match status" value="2"/>
</dbReference>
<dbReference type="InterPro" id="IPR054722">
    <property type="entry name" value="PolX-like_BBD"/>
</dbReference>
<evidence type="ECO:0000313" key="13">
    <source>
        <dbReference type="EMBL" id="KFD66862.1"/>
    </source>
</evidence>
<dbReference type="Gene3D" id="2.40.70.10">
    <property type="entry name" value="Acid Proteases"/>
    <property type="match status" value="1"/>
</dbReference>
<dbReference type="InterPro" id="IPR012337">
    <property type="entry name" value="RNaseH-like_sf"/>
</dbReference>
<dbReference type="GO" id="GO:0003677">
    <property type="term" value="F:DNA binding"/>
    <property type="evidence" value="ECO:0007669"/>
    <property type="project" value="UniProtKB-KW"/>
</dbReference>
<dbReference type="InterPro" id="IPR025724">
    <property type="entry name" value="GAG-pre-integrase_dom"/>
</dbReference>
<keyword evidence="5" id="KW-0255">Endonuclease</keyword>
<dbReference type="FunFam" id="3.30.70.270:FF:000026">
    <property type="entry name" value="Transposon Ty3-G Gag-Pol polyprotein"/>
    <property type="match status" value="1"/>
</dbReference>
<dbReference type="PROSITE" id="PS50158">
    <property type="entry name" value="ZF_CCHC"/>
    <property type="match status" value="1"/>
</dbReference>
<sequence>MTSHVSHMEEFDVSNPAGWEEYAERLEFYFAANGIRDAQRKLAVLCSVCGPKTYSVIRSLTSPQSPASMSFTEVMKLLQEHFAPKPSEIYCRFQYQRRFQQQGEGIANYVAELRRLAQHCNFGETLESRLRDQLVCGLRDEMLQKQLLSIKDLTLATAIDRAVSAEAAVAQVMEMRAPTTVESYDVKRLAGSSNSRNNSQRTRRRRSMETIAQPCKPCHRCGGQHSPRTCRFKSAVCNYCKKVGHIERACRAKQQTNRASRGAATGDRNEMNCLSAKLEEYRINKTVCHALNSLTSPVPRALVKLNGITVEMEVDSGAAFTVLSEYTFNKVAWGKQAQLEAFPQRLQDFQGRKIHVLGTASVLVEYGTYHGRLMVLVVKGQRCSLLGRNWFKPLGIRLAGVYQLNSGPIEALLDEYCDLFSENISAVKVPPVTLHIDEKVAPIQMSARKVPFALRDRISEELDRLVRQGILEPVEYTDWATPIVPVIKEDGGIRICGDYKCTVNKALKKDLYQIPAVNDIMTTLKKGKIFAKLDFAQAYQQLPVDEASAKLQTIITHKGAFKPKRLQFGIASAPGIFQKFMDALLGNMDGVIPYFDDVLVVAGSVRELVKVLKEVFERLRRVGIRLKKRKCVFGSDSVTFLGYRIDAQGIHPTAEKVDAIHNAARPRNKPELQAFLGLLNFYHNFLANKAEIVEPLHRLLDKGSSWNWTQEHEKAFQKAKRLISSNSVLIQYDDNLPLTLTCDASPYGIGCVLAHKLPNGKEAPIAFHSRTLAAAERNYAQIDKEALSIIAGIKKFHNYLYGRSFEVKTDHKPLLGLLGKSVQTPAGLSPRMTRWSIMLSAYDYNLVYVPGKQIGNADALSRLPQPGNVAEVPPPLEVLLLESMPDPPLTAKEIAEMTSKDPVLSKVRNWVANGWPSNVNSDELKVFWRRKNELSIHKDCVLRGCCVVVPPQLRRRTLELLHNGHPGIVRMKCLARSYVWWPKVGHEIEALVRSCSQCQESRKDPQKECGGTWPEAKAPWSRVHADFFGPFHGKIFLLVVDAFSKWLEVRIVPSTSSRAAIEVLRELFATHGLPDCIVTDNGTAFKSVEFSRFLKSNHIRHVTSAPFHPASNGQAERSVQTAKEFLQKDSSGDWSVRIARLLLTQHATPSPTTSVSPAELLMNRKLVTCLDRLKPHSHNSFQVDRSPPRKQFEVNDPVFARLYGRTQKWARATITGKLGRVLYIVIGQMLIPLLDGGNYEVWKIKMRGLLMKEDLWSATIQPKPEKTDASWERANCRALGCITLALGNDQAVFIARCETAWQAWQTLQRQHERSSYGSRLFLRRKLYSFRYSGGPMQAHLTAMLQVVEQLRGAGVELSVGDQVAALLNSLPESYSGLVIALEGRDEADLTVDYVCGRIQDEYTRRIENRKMVTVGPSNEAVALYSSNSGNRQTKQNKSKAFQHAQHGVNKKENRQCYGCGKNGHIRRNCPEAKVTSKPLMDAKRDRSSTLFSAREITSTKQRSNWYVDSGASSHMSCRRSFFTTLTPIKHRVRLADGRTVKVAGIGNGQINCLLPRGRIQQVKICNVLYIPCLDGNLLSVKVLDRAGYEVRIRNGVCSISKQLSGGGSKLFASAHDNGQLYEIDVAGTQTRVMRACHINSKPVPLSLWHRRFGHRDSDAIRRLFHMKMAIGMRVAKHDHKESECETCIKGKMAAQPFPKSDTRATRPVELVHSDSCGPMPVTTPSGHRYVLTLIDDYSRYTEIRLLKSKDEVFDIIKNYVARMNTRFGRKPIIFRSDNGKEYISKALETFFAEQGIEHQLTVPYTPQQNGVAERRNRSLVEMTRCTLLDAGLSKRFWGEAVLTAAYLHNRLPSRSVEWTPYEHFYGSKPAVSHLRIFGSKAYSLVPKELRRKLSQTALEGVLVGYGNTTKGYRLLDPKTARVWYSRSVRIVEDPQRKIFYTRKLKPVLASKSSPHKMVNLDEWETSSKNDSSSLPLKEDLETEDDRSRNERLSREKAESTIHKQEAPRRSERLAAKDAGSTKPWLSKDYIWRVVKDEAKEPSTWEEMLQLPANERQKWMEAANAEILSLNRYHVWEVTDLPPGKTTISAKWVFKAKRNVQGHICSYKARLVARGFSQMQGRDYDETFAPVVRHETVRIVFAVAAIKKLHVRHVDVNTAYLNGELDEELFLEPPPGFEQPGVDRKVLRLRRSLYGLKQSARVWNQVATDALRKLGFQPNRADPCLFSRKEKDNSITYILLYVDDLLIAGSSSKLTRDVGQQINAYFEIKDFGEVSQYMGMEVEREEDGSFLICQIGKIYHLLQEHRLLDAKLVATPMEGNFLSSIEEGSPKIPNNVEYRKAVGSLLYLATVSRPDIAFAVGLLCRCMENPTQRDWKAVKRTIRYLGSSVDRKLHFSASGTITLTGFVDADWEGDHKDRKSTSGYVFQVGRSTVAWSSKKQSLVAMSSTEAEYIAASEAYRELQWTRQVLEDMGLQQREPTIIYEDNQSCIKIAESERYSRRTKHIDGIRSVYCSPRRIRIIEGSDYGGESLRGCILVNLTINFVENVFITMHYQATSAQSRRLVTCCMQLGRFKWYNIRKPSTNSQQADPEYFEKQALALQPLPGYTDKLVDIWLEMVSVSRDVTFKRDDFFIQRNVKQWLPELDIEKTRAEYEYIAALKNAPNLVKRIFTVQYGQRKDSTFLWKRALVNLVRQHDLDNESLESRKYLCLVARHTALIRHWTALLVEMKSKPGWLRQAIYISINHRRKLLRLLREQNADSFESVLERLKIAYYTPPLPEDARPMTRKGWVEFIVRKKMEMIKEDRLHLYHGELKERQEKFLASKRRLFDEFEMEERTIRDELAAIRAEEEPKLEVAGKTLGGTVDQITENSMLHYYYIPRKVDSKSACLS</sequence>
<dbReference type="GO" id="GO:0006508">
    <property type="term" value="P:proteolysis"/>
    <property type="evidence" value="ECO:0007669"/>
    <property type="project" value="UniProtKB-KW"/>
</dbReference>
<feature type="domain" description="Reverse transcriptase" evidence="11">
    <location>
        <begin position="467"/>
        <end position="645"/>
    </location>
</feature>
<dbReference type="FunFam" id="3.10.20.370:FF:000001">
    <property type="entry name" value="Retrovirus-related Pol polyprotein from transposon 17.6-like protein"/>
    <property type="match status" value="1"/>
</dbReference>
<dbReference type="CDD" id="cd09274">
    <property type="entry name" value="RNase_HI_RT_Ty3"/>
    <property type="match status" value="1"/>
</dbReference>
<keyword evidence="8" id="KW-0479">Metal-binding</keyword>
<evidence type="ECO:0000256" key="1">
    <source>
        <dbReference type="ARBA" id="ARBA00012493"/>
    </source>
</evidence>
<dbReference type="InterPro" id="IPR009068">
    <property type="entry name" value="uS15_NS1_RNA-bd_sf"/>
</dbReference>
<dbReference type="Gene3D" id="1.10.340.70">
    <property type="match status" value="1"/>
</dbReference>
<protein>
    <recommendedName>
        <fullName evidence="1">RNA-directed DNA polymerase</fullName>
        <ecNumber evidence="1">2.7.7.49</ecNumber>
    </recommendedName>
</protein>
<dbReference type="Pfam" id="PF17921">
    <property type="entry name" value="Integrase_H2C2"/>
    <property type="match status" value="1"/>
</dbReference>
<dbReference type="InterPro" id="IPR041588">
    <property type="entry name" value="Integrase_H2C2"/>
</dbReference>
<dbReference type="PANTHER" id="PTHR37984:SF12">
    <property type="entry name" value="RIBONUCLEASE H"/>
    <property type="match status" value="1"/>
</dbReference>
<dbReference type="FunFam" id="1.10.340.70:FF:000003">
    <property type="entry name" value="Protein CBG25708"/>
    <property type="match status" value="1"/>
</dbReference>
<dbReference type="FunFam" id="3.30.420.10:FF:000063">
    <property type="entry name" value="Retrovirus-related Pol polyprotein from transposon 297-like Protein"/>
    <property type="match status" value="1"/>
</dbReference>
<dbReference type="InterPro" id="IPR041577">
    <property type="entry name" value="RT_RNaseH_2"/>
</dbReference>
<evidence type="ECO:0000256" key="8">
    <source>
        <dbReference type="PROSITE-ProRule" id="PRU00047"/>
    </source>
</evidence>
<reference evidence="13" key="1">
    <citation type="journal article" date="2014" name="Nat. Genet.">
        <title>Genome and transcriptome of the porcine whipworm Trichuris suis.</title>
        <authorList>
            <person name="Jex A.R."/>
            <person name="Nejsum P."/>
            <person name="Schwarz E.M."/>
            <person name="Hu L."/>
            <person name="Young N.D."/>
            <person name="Hall R.S."/>
            <person name="Korhonen P.K."/>
            <person name="Liao S."/>
            <person name="Thamsborg S."/>
            <person name="Xia J."/>
            <person name="Xu P."/>
            <person name="Wang S."/>
            <person name="Scheerlinck J.P."/>
            <person name="Hofmann A."/>
            <person name="Sternberg P.W."/>
            <person name="Wang J."/>
            <person name="Gasser R.B."/>
        </authorList>
    </citation>
    <scope>NUCLEOTIDE SEQUENCE [LARGE SCALE GENOMIC DNA]</scope>
    <source>
        <strain evidence="13">DCEP-RM93F</strain>
    </source>
</reference>
<dbReference type="PROSITE" id="PS50994">
    <property type="entry name" value="INTEGRASE"/>
    <property type="match status" value="2"/>
</dbReference>
<evidence type="ECO:0000256" key="5">
    <source>
        <dbReference type="ARBA" id="ARBA00022759"/>
    </source>
</evidence>
<dbReference type="Proteomes" id="UP000030758">
    <property type="component" value="Unassembled WGS sequence"/>
</dbReference>
<dbReference type="Gene3D" id="3.30.420.10">
    <property type="entry name" value="Ribonuclease H-like superfamily/Ribonuclease H"/>
    <property type="match status" value="2"/>
</dbReference>
<evidence type="ECO:0000256" key="7">
    <source>
        <dbReference type="ARBA" id="ARBA00023125"/>
    </source>
</evidence>
<dbReference type="InterPro" id="IPR043128">
    <property type="entry name" value="Rev_trsase/Diguanyl_cyclase"/>
</dbReference>
<dbReference type="Gene3D" id="4.10.60.10">
    <property type="entry name" value="Zinc finger, CCHC-type"/>
    <property type="match status" value="1"/>
</dbReference>
<dbReference type="SUPFAM" id="SSF53098">
    <property type="entry name" value="Ribonuclease H-like"/>
    <property type="match status" value="2"/>
</dbReference>
<dbReference type="PROSITE" id="PS50878">
    <property type="entry name" value="RT_POL"/>
    <property type="match status" value="1"/>
</dbReference>
<evidence type="ECO:0000259" key="12">
    <source>
        <dbReference type="PROSITE" id="PS50994"/>
    </source>
</evidence>
<keyword evidence="8" id="KW-0863">Zinc-finger</keyword>
<dbReference type="Pfam" id="PF00665">
    <property type="entry name" value="rve"/>
    <property type="match status" value="2"/>
</dbReference>
<keyword evidence="8" id="KW-0862">Zinc</keyword>
<dbReference type="CDD" id="cd01647">
    <property type="entry name" value="RT_LTR"/>
    <property type="match status" value="1"/>
</dbReference>
<dbReference type="InterPro" id="IPR001878">
    <property type="entry name" value="Znf_CCHC"/>
</dbReference>
<dbReference type="GO" id="GO:0004519">
    <property type="term" value="F:endonuclease activity"/>
    <property type="evidence" value="ECO:0007669"/>
    <property type="project" value="UniProtKB-KW"/>
</dbReference>
<dbReference type="GO" id="GO:0019899">
    <property type="term" value="F:enzyme binding"/>
    <property type="evidence" value="ECO:0007669"/>
    <property type="project" value="UniProtKB-ARBA"/>
</dbReference>
<feature type="compositionally biased region" description="Basic and acidic residues" evidence="9">
    <location>
        <begin position="1985"/>
        <end position="2015"/>
    </location>
</feature>
<keyword evidence="6" id="KW-0695">RNA-directed DNA polymerase</keyword>
<accession>A0A085NBL6</accession>
<dbReference type="CDD" id="cd09272">
    <property type="entry name" value="RNase_HI_RT_Ty1"/>
    <property type="match status" value="1"/>
</dbReference>
<dbReference type="GO" id="GO:0008270">
    <property type="term" value="F:zinc ion binding"/>
    <property type="evidence" value="ECO:0007669"/>
    <property type="project" value="UniProtKB-KW"/>
</dbReference>
<dbReference type="Pfam" id="PF17919">
    <property type="entry name" value="RT_RNaseH_2"/>
    <property type="match status" value="1"/>
</dbReference>
<dbReference type="Pfam" id="PF13976">
    <property type="entry name" value="gag_pre-integrs"/>
    <property type="match status" value="1"/>
</dbReference>
<dbReference type="Gene3D" id="3.30.70.270">
    <property type="match status" value="2"/>
</dbReference>
<evidence type="ECO:0000259" key="10">
    <source>
        <dbReference type="PROSITE" id="PS50158"/>
    </source>
</evidence>
<gene>
    <name evidence="13" type="ORF">M514_21006</name>
</gene>
<dbReference type="Gene3D" id="1.10.287.10">
    <property type="entry name" value="S15/NS1, RNA-binding"/>
    <property type="match status" value="1"/>
</dbReference>
<keyword evidence="6" id="KW-0808">Transferase</keyword>
<evidence type="ECO:0000259" key="11">
    <source>
        <dbReference type="PROSITE" id="PS50878"/>
    </source>
</evidence>
<dbReference type="InterPro" id="IPR036875">
    <property type="entry name" value="Znf_CCHC_sf"/>
</dbReference>
<dbReference type="EMBL" id="KL367520">
    <property type="protein sequence ID" value="KFD66862.1"/>
    <property type="molecule type" value="Genomic_DNA"/>
</dbReference>
<dbReference type="InterPro" id="IPR001584">
    <property type="entry name" value="Integrase_cat-core"/>
</dbReference>
<keyword evidence="4" id="KW-0064">Aspartyl protease</keyword>
<keyword evidence="5" id="KW-0378">Hydrolase</keyword>
<dbReference type="Pfam" id="PF00078">
    <property type="entry name" value="RVT_1"/>
    <property type="match status" value="1"/>
</dbReference>
<evidence type="ECO:0000256" key="6">
    <source>
        <dbReference type="ARBA" id="ARBA00022918"/>
    </source>
</evidence>
<dbReference type="InterPro" id="IPR043502">
    <property type="entry name" value="DNA/RNA_pol_sf"/>
</dbReference>
<feature type="region of interest" description="Disordered" evidence="9">
    <location>
        <begin position="1959"/>
        <end position="2017"/>
    </location>
</feature>
<dbReference type="InterPro" id="IPR021109">
    <property type="entry name" value="Peptidase_aspartic_dom_sf"/>
</dbReference>
<dbReference type="GO" id="GO:0015074">
    <property type="term" value="P:DNA integration"/>
    <property type="evidence" value="ECO:0007669"/>
    <property type="project" value="InterPro"/>
</dbReference>
<keyword evidence="3" id="KW-0540">Nuclease</keyword>
<dbReference type="GO" id="GO:0004190">
    <property type="term" value="F:aspartic-type endopeptidase activity"/>
    <property type="evidence" value="ECO:0007669"/>
    <property type="project" value="UniProtKB-KW"/>
</dbReference>
<evidence type="ECO:0000256" key="9">
    <source>
        <dbReference type="SAM" id="MobiDB-lite"/>
    </source>
</evidence>
<keyword evidence="7" id="KW-0238">DNA-binding</keyword>
<keyword evidence="6" id="KW-0548">Nucleotidyltransferase</keyword>
<dbReference type="Pfam" id="PF22936">
    <property type="entry name" value="Pol_BBD"/>
    <property type="match status" value="1"/>
</dbReference>
<dbReference type="InterPro" id="IPR000477">
    <property type="entry name" value="RT_dom"/>
</dbReference>
<feature type="domain" description="Integrase catalytic" evidence="12">
    <location>
        <begin position="1703"/>
        <end position="1868"/>
    </location>
</feature>
<dbReference type="EC" id="2.7.7.49" evidence="1"/>
<dbReference type="InterPro" id="IPR057670">
    <property type="entry name" value="SH3_retrovirus"/>
</dbReference>
<dbReference type="GO" id="GO:0003964">
    <property type="term" value="F:RNA-directed DNA polymerase activity"/>
    <property type="evidence" value="ECO:0007669"/>
    <property type="project" value="UniProtKB-KW"/>
</dbReference>